<evidence type="ECO:0000313" key="1">
    <source>
        <dbReference type="EMBL" id="SMO38549.1"/>
    </source>
</evidence>
<gene>
    <name evidence="1" type="ORF">SAMN06265218_101379</name>
</gene>
<dbReference type="EMBL" id="FXTH01000001">
    <property type="protein sequence ID" value="SMO38549.1"/>
    <property type="molecule type" value="Genomic_DNA"/>
</dbReference>
<reference evidence="1 2" key="1">
    <citation type="submission" date="2017-05" db="EMBL/GenBank/DDBJ databases">
        <authorList>
            <person name="Varghese N."/>
            <person name="Submissions S."/>
        </authorList>
    </citation>
    <scope>NUCLEOTIDE SEQUENCE [LARGE SCALE GENOMIC DNA]</scope>
    <source>
        <strain evidence="1 2">DSM 21194</strain>
    </source>
</reference>
<organism evidence="1 2">
    <name type="scientific">Fodinibius sediminis</name>
    <dbReference type="NCBI Taxonomy" id="1214077"/>
    <lineage>
        <taxon>Bacteria</taxon>
        <taxon>Pseudomonadati</taxon>
        <taxon>Balneolota</taxon>
        <taxon>Balneolia</taxon>
        <taxon>Balneolales</taxon>
        <taxon>Balneolaceae</taxon>
        <taxon>Fodinibius</taxon>
    </lineage>
</organism>
<dbReference type="AlphaFoldDB" id="A0A521AUR2"/>
<evidence type="ECO:0000313" key="2">
    <source>
        <dbReference type="Proteomes" id="UP000317593"/>
    </source>
</evidence>
<sequence>MFDWADHFLNVIERISPFHILLLKTFQSPEDIVREKGIDLGSEFNSLQSKDVFFDIYPEYRDRAKLITQCWKELYELGFVAFESFEDGRHMPGKLNKLTTDFGNKFLDMISSDELNTG</sequence>
<dbReference type="Proteomes" id="UP000317593">
    <property type="component" value="Unassembled WGS sequence"/>
</dbReference>
<dbReference type="RefSeq" id="WP_142712830.1">
    <property type="nucleotide sequence ID" value="NZ_FXTH01000001.1"/>
</dbReference>
<accession>A0A521AUR2</accession>
<dbReference type="OrthoDB" id="2113051at2"/>
<keyword evidence="2" id="KW-1185">Reference proteome</keyword>
<protein>
    <submittedName>
        <fullName evidence="1">Uncharacterized protein</fullName>
    </submittedName>
</protein>
<name>A0A521AUR2_9BACT</name>
<proteinExistence type="predicted"/>